<evidence type="ECO:0000259" key="4">
    <source>
        <dbReference type="Pfam" id="PF00849"/>
    </source>
</evidence>
<evidence type="ECO:0000256" key="2">
    <source>
        <dbReference type="PROSITE-ProRule" id="PRU00182"/>
    </source>
</evidence>
<dbReference type="SUPFAM" id="SSF55120">
    <property type="entry name" value="Pseudouridine synthase"/>
    <property type="match status" value="1"/>
</dbReference>
<dbReference type="Pfam" id="PF00849">
    <property type="entry name" value="PseudoU_synth_2"/>
    <property type="match status" value="1"/>
</dbReference>
<dbReference type="InterPro" id="IPR020103">
    <property type="entry name" value="PsdUridine_synth_cat_dom_sf"/>
</dbReference>
<dbReference type="OrthoDB" id="424794at2759"/>
<feature type="domain" description="Pseudouridine synthase RsuA/RluA-like" evidence="4">
    <location>
        <begin position="199"/>
        <end position="346"/>
    </location>
</feature>
<organism evidence="5 6">
    <name type="scientific">Toxocara canis</name>
    <name type="common">Canine roundworm</name>
    <dbReference type="NCBI Taxonomy" id="6265"/>
    <lineage>
        <taxon>Eukaryota</taxon>
        <taxon>Metazoa</taxon>
        <taxon>Ecdysozoa</taxon>
        <taxon>Nematoda</taxon>
        <taxon>Chromadorea</taxon>
        <taxon>Rhabditida</taxon>
        <taxon>Spirurina</taxon>
        <taxon>Ascaridomorpha</taxon>
        <taxon>Ascaridoidea</taxon>
        <taxon>Toxocaridae</taxon>
        <taxon>Toxocara</taxon>
    </lineage>
</organism>
<dbReference type="CDD" id="cd02557">
    <property type="entry name" value="PseudoU_synth_ScRIB2"/>
    <property type="match status" value="1"/>
</dbReference>
<dbReference type="PANTHER" id="PTHR21600">
    <property type="entry name" value="MITOCHONDRIAL RNA PSEUDOURIDINE SYNTHASE"/>
    <property type="match status" value="1"/>
</dbReference>
<dbReference type="PROSITE" id="PS01129">
    <property type="entry name" value="PSI_RLU"/>
    <property type="match status" value="1"/>
</dbReference>
<proteinExistence type="predicted"/>
<feature type="compositionally biased region" description="Basic and acidic residues" evidence="3">
    <location>
        <begin position="541"/>
        <end position="555"/>
    </location>
</feature>
<dbReference type="OMA" id="EYTTKMP"/>
<dbReference type="GO" id="GO:0009982">
    <property type="term" value="F:pseudouridine synthase activity"/>
    <property type="evidence" value="ECO:0007669"/>
    <property type="project" value="InterPro"/>
</dbReference>
<dbReference type="GO" id="GO:0003723">
    <property type="term" value="F:RNA binding"/>
    <property type="evidence" value="ECO:0007669"/>
    <property type="project" value="UniProtKB-KW"/>
</dbReference>
<dbReference type="AlphaFoldDB" id="A0A0B2V8H1"/>
<feature type="region of interest" description="Disordered" evidence="3">
    <location>
        <begin position="37"/>
        <end position="65"/>
    </location>
</feature>
<evidence type="ECO:0000256" key="1">
    <source>
        <dbReference type="PIRSR" id="PIRSR606225-1"/>
    </source>
</evidence>
<feature type="region of interest" description="Disordered" evidence="3">
    <location>
        <begin position="541"/>
        <end position="563"/>
    </location>
</feature>
<feature type="active site" evidence="1">
    <location>
        <position position="242"/>
    </location>
</feature>
<sequence length="563" mass="64661">MARRWGKGTAKKSTYRYGGSIVCGMDIGTSNEKQLEAGIQSKRKANSTEDYVSEDVDHSKRQKLSQNKDWREENWCSSSAGIRHKGKEYDPYSEMPSNVAFHIKNGIRYLNPYWTTYHTRAKGRWIGRRLVDVFQKEFLSQNPNYAVVACKLGRLFVNGKQMTDVGYMFKNNDAVVHIGHRHEHPILAKPIEIIENDDNLLVVNKPPSMPVHACGQYRLHTVMGLLHTEHNISGLRVLHRLDRTTSGVLLFAKNYETDLEFKETLKCGEWHKEYVCKVEGVFPGDGEVVCDRPIGTLVITMGIQCVREDGKPARTRFKRLWTDGKTSIVKCLLDTGRTHQIRVHLQYLGFPIIGDELYNTEVWGPTKGKDADYGKSYEQLCKDVSDAHRYSLWHETVDPAYEQRMQELADGELCKDVSDAHRYSLWHETVDPAYEQRMQELADGELCKDVSDAHRYSLWHETVDPAYEQRMQELADGEVQPESQDLKMDDRPNYDPICLGCNVKKRTAPLSHFMLHLHCLKYETSKWSFSTQLPEWAIEPKDRGDCANENDDKHNGKASVACV</sequence>
<comment type="caution">
    <text evidence="5">The sequence shown here is derived from an EMBL/GenBank/DDBJ whole genome shotgun (WGS) entry which is preliminary data.</text>
</comment>
<keyword evidence="6" id="KW-1185">Reference proteome</keyword>
<protein>
    <submittedName>
        <fullName evidence="5">Uncharacterized protein K07E8.7</fullName>
    </submittedName>
</protein>
<keyword evidence="2" id="KW-0694">RNA-binding</keyword>
<dbReference type="GO" id="GO:0000455">
    <property type="term" value="P:enzyme-directed rRNA pseudouridine synthesis"/>
    <property type="evidence" value="ECO:0007669"/>
    <property type="project" value="TreeGrafter"/>
</dbReference>
<dbReference type="PROSITE" id="PS50889">
    <property type="entry name" value="S4"/>
    <property type="match status" value="1"/>
</dbReference>
<dbReference type="InterPro" id="IPR006225">
    <property type="entry name" value="PsdUridine_synth_RluC/D"/>
</dbReference>
<dbReference type="Proteomes" id="UP000031036">
    <property type="component" value="Unassembled WGS sequence"/>
</dbReference>
<dbReference type="EMBL" id="JPKZ01002219">
    <property type="protein sequence ID" value="KHN77814.1"/>
    <property type="molecule type" value="Genomic_DNA"/>
</dbReference>
<dbReference type="STRING" id="6265.A0A0B2V8H1"/>
<accession>A0A0B2V8H1</accession>
<evidence type="ECO:0000313" key="5">
    <source>
        <dbReference type="EMBL" id="KHN77814.1"/>
    </source>
</evidence>
<gene>
    <name evidence="5" type="primary">K07E8.7</name>
    <name evidence="5" type="ORF">Tcan_16205</name>
</gene>
<dbReference type="PANTHER" id="PTHR21600:SF40">
    <property type="entry name" value="PSEUDOURIDYLATE SYNTHASE RPUSD2"/>
    <property type="match status" value="1"/>
</dbReference>
<dbReference type="InterPro" id="IPR006224">
    <property type="entry name" value="PsdUridine_synth_RluA-like_CS"/>
</dbReference>
<evidence type="ECO:0000256" key="3">
    <source>
        <dbReference type="SAM" id="MobiDB-lite"/>
    </source>
</evidence>
<dbReference type="Gene3D" id="3.30.2350.10">
    <property type="entry name" value="Pseudouridine synthase"/>
    <property type="match status" value="1"/>
</dbReference>
<dbReference type="InterPro" id="IPR050188">
    <property type="entry name" value="RluA_PseudoU_synthase"/>
</dbReference>
<reference evidence="5 6" key="1">
    <citation type="submission" date="2014-11" db="EMBL/GenBank/DDBJ databases">
        <title>Genetic blueprint of the zoonotic pathogen Toxocara canis.</title>
        <authorList>
            <person name="Zhu X.-Q."/>
            <person name="Korhonen P.K."/>
            <person name="Cai H."/>
            <person name="Young N.D."/>
            <person name="Nejsum P."/>
            <person name="von Samson-Himmelstjerna G."/>
            <person name="Boag P.R."/>
            <person name="Tan P."/>
            <person name="Li Q."/>
            <person name="Min J."/>
            <person name="Yang Y."/>
            <person name="Wang X."/>
            <person name="Fang X."/>
            <person name="Hall R.S."/>
            <person name="Hofmann A."/>
            <person name="Sternberg P.W."/>
            <person name="Jex A.R."/>
            <person name="Gasser R.B."/>
        </authorList>
    </citation>
    <scope>NUCLEOTIDE SEQUENCE [LARGE SCALE GENOMIC DNA]</scope>
    <source>
        <strain evidence="5">PN_DK_2014</strain>
    </source>
</reference>
<dbReference type="InterPro" id="IPR006145">
    <property type="entry name" value="PsdUridine_synth_RsuA/RluA"/>
</dbReference>
<dbReference type="NCBIfam" id="TIGR00005">
    <property type="entry name" value="rluA_subfam"/>
    <property type="match status" value="1"/>
</dbReference>
<evidence type="ECO:0000313" key="6">
    <source>
        <dbReference type="Proteomes" id="UP000031036"/>
    </source>
</evidence>
<name>A0A0B2V8H1_TOXCA</name>